<dbReference type="EMBL" id="CAXAMN010021962">
    <property type="protein sequence ID" value="CAK9064985.1"/>
    <property type="molecule type" value="Genomic_DNA"/>
</dbReference>
<dbReference type="Pfam" id="PF17820">
    <property type="entry name" value="PDZ_6"/>
    <property type="match status" value="2"/>
</dbReference>
<feature type="compositionally biased region" description="Acidic residues" evidence="1">
    <location>
        <begin position="680"/>
        <end position="704"/>
    </location>
</feature>
<feature type="domain" description="PDZ" evidence="2">
    <location>
        <begin position="805"/>
        <end position="866"/>
    </location>
</feature>
<reference evidence="3 4" key="1">
    <citation type="submission" date="2024-02" db="EMBL/GenBank/DDBJ databases">
        <authorList>
            <person name="Chen Y."/>
            <person name="Shah S."/>
            <person name="Dougan E. K."/>
            <person name="Thang M."/>
            <person name="Chan C."/>
        </authorList>
    </citation>
    <scope>NUCLEOTIDE SEQUENCE [LARGE SCALE GENOMIC DNA]</scope>
</reference>
<dbReference type="InterPro" id="IPR036034">
    <property type="entry name" value="PDZ_sf"/>
</dbReference>
<feature type="compositionally biased region" description="Basic and acidic residues" evidence="1">
    <location>
        <begin position="122"/>
        <end position="131"/>
    </location>
</feature>
<dbReference type="Proteomes" id="UP001642484">
    <property type="component" value="Unassembled WGS sequence"/>
</dbReference>
<dbReference type="PROSITE" id="PS50096">
    <property type="entry name" value="IQ"/>
    <property type="match status" value="1"/>
</dbReference>
<organism evidence="3 4">
    <name type="scientific">Durusdinium trenchii</name>
    <dbReference type="NCBI Taxonomy" id="1381693"/>
    <lineage>
        <taxon>Eukaryota</taxon>
        <taxon>Sar</taxon>
        <taxon>Alveolata</taxon>
        <taxon>Dinophyceae</taxon>
        <taxon>Suessiales</taxon>
        <taxon>Symbiodiniaceae</taxon>
        <taxon>Durusdinium</taxon>
    </lineage>
</organism>
<keyword evidence="4" id="KW-1185">Reference proteome</keyword>
<feature type="compositionally biased region" description="Low complexity" evidence="1">
    <location>
        <begin position="879"/>
        <end position="890"/>
    </location>
</feature>
<dbReference type="Pfam" id="PF00612">
    <property type="entry name" value="IQ"/>
    <property type="match status" value="1"/>
</dbReference>
<dbReference type="InterPro" id="IPR041489">
    <property type="entry name" value="PDZ_6"/>
</dbReference>
<feature type="compositionally biased region" description="Polar residues" evidence="1">
    <location>
        <begin position="610"/>
        <end position="621"/>
    </location>
</feature>
<feature type="compositionally biased region" description="Basic and acidic residues" evidence="1">
    <location>
        <begin position="966"/>
        <end position="1050"/>
    </location>
</feature>
<dbReference type="Gene3D" id="2.30.42.10">
    <property type="match status" value="2"/>
</dbReference>
<feature type="compositionally biased region" description="Low complexity" evidence="1">
    <location>
        <begin position="208"/>
        <end position="218"/>
    </location>
</feature>
<comment type="caution">
    <text evidence="3">The sequence shown here is derived from an EMBL/GenBank/DDBJ whole genome shotgun (WGS) entry which is preliminary data.</text>
</comment>
<feature type="region of interest" description="Disordered" evidence="1">
    <location>
        <begin position="875"/>
        <end position="1055"/>
    </location>
</feature>
<feature type="compositionally biased region" description="Basic and acidic residues" evidence="1">
    <location>
        <begin position="188"/>
        <end position="198"/>
    </location>
</feature>
<dbReference type="SMART" id="SM00228">
    <property type="entry name" value="PDZ"/>
    <property type="match status" value="3"/>
</dbReference>
<name>A0ABP0NRA9_9DINO</name>
<feature type="compositionally biased region" description="Basic and acidic residues" evidence="1">
    <location>
        <begin position="563"/>
        <end position="606"/>
    </location>
</feature>
<feature type="compositionally biased region" description="Basic and acidic residues" evidence="1">
    <location>
        <begin position="142"/>
        <end position="177"/>
    </location>
</feature>
<feature type="compositionally biased region" description="Low complexity" evidence="1">
    <location>
        <begin position="517"/>
        <end position="527"/>
    </location>
</feature>
<proteinExistence type="predicted"/>
<protein>
    <recommendedName>
        <fullName evidence="2">PDZ domain-containing protein</fullName>
    </recommendedName>
</protein>
<feature type="compositionally biased region" description="Low complexity" evidence="1">
    <location>
        <begin position="629"/>
        <end position="640"/>
    </location>
</feature>
<accession>A0ABP0NRA9</accession>
<feature type="compositionally biased region" description="Basic and acidic residues" evidence="1">
    <location>
        <begin position="657"/>
        <end position="679"/>
    </location>
</feature>
<feature type="compositionally biased region" description="Basic and acidic residues" evidence="1">
    <location>
        <begin position="497"/>
        <end position="507"/>
    </location>
</feature>
<feature type="region of interest" description="Disordered" evidence="1">
    <location>
        <begin position="122"/>
        <end position="336"/>
    </location>
</feature>
<feature type="region of interest" description="Disordered" evidence="1">
    <location>
        <begin position="1127"/>
        <end position="1151"/>
    </location>
</feature>
<feature type="compositionally biased region" description="Acidic residues" evidence="1">
    <location>
        <begin position="379"/>
        <end position="418"/>
    </location>
</feature>
<dbReference type="InterPro" id="IPR001478">
    <property type="entry name" value="PDZ"/>
</dbReference>
<feature type="compositionally biased region" description="Basic and acidic residues" evidence="1">
    <location>
        <begin position="429"/>
        <end position="439"/>
    </location>
</feature>
<feature type="compositionally biased region" description="Polar residues" evidence="1">
    <location>
        <begin position="301"/>
        <end position="312"/>
    </location>
</feature>
<dbReference type="SUPFAM" id="SSF50156">
    <property type="entry name" value="PDZ domain-like"/>
    <property type="match status" value="2"/>
</dbReference>
<feature type="domain" description="PDZ" evidence="2">
    <location>
        <begin position="703"/>
        <end position="781"/>
    </location>
</feature>
<feature type="compositionally biased region" description="Acidic residues" evidence="1">
    <location>
        <begin position="944"/>
        <end position="961"/>
    </location>
</feature>
<evidence type="ECO:0000256" key="1">
    <source>
        <dbReference type="SAM" id="MobiDB-lite"/>
    </source>
</evidence>
<feature type="compositionally biased region" description="Basic and acidic residues" evidence="1">
    <location>
        <begin position="315"/>
        <end position="334"/>
    </location>
</feature>
<dbReference type="PROSITE" id="PS50106">
    <property type="entry name" value="PDZ"/>
    <property type="match status" value="2"/>
</dbReference>
<feature type="compositionally biased region" description="Basic and acidic residues" evidence="1">
    <location>
        <begin position="254"/>
        <end position="297"/>
    </location>
</feature>
<feature type="region of interest" description="Disordered" evidence="1">
    <location>
        <begin position="379"/>
        <end position="704"/>
    </location>
</feature>
<evidence type="ECO:0000313" key="3">
    <source>
        <dbReference type="EMBL" id="CAK9064985.1"/>
    </source>
</evidence>
<gene>
    <name evidence="3" type="ORF">CCMP2556_LOCUS31945</name>
</gene>
<sequence length="1151" mass="125101">MVPNVPNVLMETPCERLPRAVVEQLRRVHLAQLDELSELRTRIRGSRELLRKERELRQQLDLARDKEAGLAKQAASCLDDLMQRHQEINRLRLEMAEVEKGCSDGEAHLSVLRRIAEKLSDASKDDCDQKKGKGQSEAPAVVDRERSVLEERKKEKEQFEAEKVRVESQLHEAKATEESSAVQVQALKAKDSDAKHGGAAEAEVDSMPPKASEPAAAEKTLEEAVAGEGLADSLVPDQTLEKDLDGPGSSEETAELKEVSEGKAENPAEKRTSVKEPGEERTLSRISEGKSENKESGRGSGSKTTDVTSGMQTTDKADTKAAEASEETKEREMAATKLQAAWRGKLARNQVAFKRRMKAAASRMSAIEGMDDLLAGLLDEEGEEDEAQEEAEEEEVEGVEEEGEEAGEDAVEEPEDALDAALDGLVQDKVPKVVTEEGKVPPIAGEPLVHEADPGQQEDLPPDKVQTEAGHGGQDHAEPEADAPAEEKKKRRRKKKIPEDSDAKHGGAAEAEVDSMPPKASEPAAAEKTLEEAVAGEGLAGSLVPNQTLEKDLDGPGSSEETAELKEVSEGKAENPAEKRTSVKEPGEERTLSRISEGKSENKESGRGSGSKTTDVTSGMQTADKAEAQSEGQEAAATEQKAVGDERVSKGSMSSGRPKEAEIGKEMDGELKSGSRAGKEEEDPAQLEEAQGEDEEEPEEPEEVDVFECKAGTDIKELGLMPSAFAPDPVEIASVTPDSWAAKSGIEAGDVLIKINGTAVEAMDRKEMKRAMRDRPLSLTISRQAFATPAESIDDMETIECTAPEGVQDLGLYPSAFPPEAMIVANVTPGSWAEKQGIEAGDELVEIGHQQVQDMTTKETKRAMRDRPLHLVFQRVQDPPASAPASSAPTSERKSQKPAPDMTQATNEARKSAAILPEGFNPASDRKKSASSRTSKPNIQEEVAVQEDGDGWDDDDDDDDWQQPKPADKKTSSSKDNKATKEKKSEAKGDKKDVKTGKGEKSKPSEKAKEKEKDKSKEKEKMEKPKEKGKDAKDTKDKESKEKEKTKEEPPPLIAFASEMDTRLGFKVDWPPSPCYVTKVEGGSWAEMMQVKVDLRLDKAGGKDVAKMSKEKLKKLLDETRPLQLAFVKDKKKKKPPKPEQNDSVLGGMFG</sequence>
<dbReference type="InterPro" id="IPR000048">
    <property type="entry name" value="IQ_motif_EF-hand-BS"/>
</dbReference>
<evidence type="ECO:0000259" key="2">
    <source>
        <dbReference type="PROSITE" id="PS50106"/>
    </source>
</evidence>
<evidence type="ECO:0000313" key="4">
    <source>
        <dbReference type="Proteomes" id="UP001642484"/>
    </source>
</evidence>